<dbReference type="InterPro" id="IPR003439">
    <property type="entry name" value="ABC_transporter-like_ATP-bd"/>
</dbReference>
<keyword evidence="6" id="KW-0067">ATP-binding</keyword>
<dbReference type="SUPFAM" id="SSF90123">
    <property type="entry name" value="ABC transporter transmembrane region"/>
    <property type="match status" value="2"/>
</dbReference>
<dbReference type="EMBL" id="OV651819">
    <property type="protein sequence ID" value="CAH1113803.1"/>
    <property type="molecule type" value="Genomic_DNA"/>
</dbReference>
<feature type="transmembrane region" description="Helical" evidence="9">
    <location>
        <begin position="676"/>
        <end position="699"/>
    </location>
</feature>
<evidence type="ECO:0000256" key="8">
    <source>
        <dbReference type="ARBA" id="ARBA00023136"/>
    </source>
</evidence>
<keyword evidence="3 9" id="KW-0812">Transmembrane</keyword>
<name>A0A9P0D312_9CUCU</name>
<organism evidence="12 13">
    <name type="scientific">Psylliodes chrysocephalus</name>
    <dbReference type="NCBI Taxonomy" id="3402493"/>
    <lineage>
        <taxon>Eukaryota</taxon>
        <taxon>Metazoa</taxon>
        <taxon>Ecdysozoa</taxon>
        <taxon>Arthropoda</taxon>
        <taxon>Hexapoda</taxon>
        <taxon>Insecta</taxon>
        <taxon>Pterygota</taxon>
        <taxon>Neoptera</taxon>
        <taxon>Endopterygota</taxon>
        <taxon>Coleoptera</taxon>
        <taxon>Polyphaga</taxon>
        <taxon>Cucujiformia</taxon>
        <taxon>Chrysomeloidea</taxon>
        <taxon>Chrysomelidae</taxon>
        <taxon>Galerucinae</taxon>
        <taxon>Alticini</taxon>
        <taxon>Psylliodes</taxon>
    </lineage>
</organism>
<keyword evidence="2" id="KW-0813">Transport</keyword>
<dbReference type="FunFam" id="3.40.50.300:FF:000973">
    <property type="entry name" value="Multidrug resistance-associated protein 4"/>
    <property type="match status" value="1"/>
</dbReference>
<feature type="domain" description="ABC transporter" evidence="10">
    <location>
        <begin position="403"/>
        <end position="625"/>
    </location>
</feature>
<evidence type="ECO:0000313" key="12">
    <source>
        <dbReference type="EMBL" id="CAH1113803.1"/>
    </source>
</evidence>
<dbReference type="GO" id="GO:0005524">
    <property type="term" value="F:ATP binding"/>
    <property type="evidence" value="ECO:0007669"/>
    <property type="project" value="UniProtKB-KW"/>
</dbReference>
<dbReference type="Proteomes" id="UP001153636">
    <property type="component" value="Chromosome 7"/>
</dbReference>
<dbReference type="PROSITE" id="PS50929">
    <property type="entry name" value="ABC_TM1F"/>
    <property type="match status" value="2"/>
</dbReference>
<dbReference type="Gene3D" id="1.20.1560.10">
    <property type="entry name" value="ABC transporter type 1, transmembrane domain"/>
    <property type="match status" value="2"/>
</dbReference>
<dbReference type="InterPro" id="IPR003593">
    <property type="entry name" value="AAA+_ATPase"/>
</dbReference>
<dbReference type="GO" id="GO:0140359">
    <property type="term" value="F:ABC-type transporter activity"/>
    <property type="evidence" value="ECO:0007669"/>
    <property type="project" value="InterPro"/>
</dbReference>
<dbReference type="FunFam" id="3.40.50.300:FF:000163">
    <property type="entry name" value="Multidrug resistance-associated protein member 4"/>
    <property type="match status" value="1"/>
</dbReference>
<protein>
    <submittedName>
        <fullName evidence="12">Uncharacterized protein</fullName>
    </submittedName>
</protein>
<keyword evidence="7 9" id="KW-1133">Transmembrane helix</keyword>
<dbReference type="PANTHER" id="PTHR24223">
    <property type="entry name" value="ATP-BINDING CASSETTE SUB-FAMILY C"/>
    <property type="match status" value="1"/>
</dbReference>
<evidence type="ECO:0000256" key="7">
    <source>
        <dbReference type="ARBA" id="ARBA00022989"/>
    </source>
</evidence>
<dbReference type="InterPro" id="IPR036640">
    <property type="entry name" value="ABC1_TM_sf"/>
</dbReference>
<feature type="domain" description="ABC transmembrane type-1" evidence="11">
    <location>
        <begin position="136"/>
        <end position="337"/>
    </location>
</feature>
<feature type="transmembrane region" description="Helical" evidence="9">
    <location>
        <begin position="744"/>
        <end position="769"/>
    </location>
</feature>
<gene>
    <name evidence="12" type="ORF">PSYICH_LOCUS13560</name>
</gene>
<evidence type="ECO:0000256" key="1">
    <source>
        <dbReference type="ARBA" id="ARBA00004141"/>
    </source>
</evidence>
<keyword evidence="4" id="KW-0677">Repeat</keyword>
<dbReference type="CDD" id="cd18579">
    <property type="entry name" value="ABC_6TM_ABCC_D1"/>
    <property type="match status" value="1"/>
</dbReference>
<dbReference type="GO" id="GO:0016887">
    <property type="term" value="F:ATP hydrolysis activity"/>
    <property type="evidence" value="ECO:0007669"/>
    <property type="project" value="InterPro"/>
</dbReference>
<evidence type="ECO:0000256" key="6">
    <source>
        <dbReference type="ARBA" id="ARBA00022840"/>
    </source>
</evidence>
<accession>A0A9P0D312</accession>
<evidence type="ECO:0000256" key="2">
    <source>
        <dbReference type="ARBA" id="ARBA00022448"/>
    </source>
</evidence>
<feature type="transmembrane region" description="Helical" evidence="9">
    <location>
        <begin position="207"/>
        <end position="228"/>
    </location>
</feature>
<dbReference type="Pfam" id="PF00664">
    <property type="entry name" value="ABC_membrane"/>
    <property type="match status" value="2"/>
</dbReference>
<sequence length="1297" mass="150078">MNNDKEDPKLLNPESGANFLSRLFFIWTIPFFKKVLNDPSIYSELPALHSDRADILGKKLELFWETEVKLAHCSQRMPILWNALSKIYGNKKRVFDFILLFNYAVMRPGLCILLAVLIQTFREEYDVCDRCISGSIFIIVSLITFTTEHFVHFQLNKLGMKTIAAVSSLIYRKILKIESKRLDEATKTNILNLVSDDLRHFQAVLKFGSMSIICVIQFIVIVLAMWIIIGYPSLSGLLLVVIVVFPINSTYLRMQKAHSLKLKASTDTRVKFMKEIIEGMKTIKMNNWEKSFEKILKITRRLELHNVTKYFNYQLTFYSIFLHKFCTFVSILLLFFYNRTLEPEHVFPCSMFLFVALISIFYWIPRSISAYGDSYDTVTSITKLLLIKEVKKVIDASNEKPEVTLERLCFHWSPDDEFDLRAEDIRIKPGSLCLVIGPKNSGKSTLLQLILKEILPRCGKVKVRGSVSYCSQKPWLYSSNIRNNILFGRTYKETRYKNVINTCNLLPDFSQFMNSDFSGVGPEGVILRNDQKCRISLARAVYHEADIYLIDDVLSFMDVEISNKLFDDCFTRYLARKTRVVVSNQLQFLDKADQIIVVHEGRVQIFDNLAKIKDNNIDIYTWIEDEKSQKKKEKVNLELNMDKLEFKKSREDISYYPITVTKYYNSIFEYLKTGQFLILTCLLLITAYVVSTWCDYWLAYWSSKTYIKTVYPTKISSLFSNIIEDPTSPTYHEEVDFKDAQADVLVYISLVISGFLLILLSDGFLLNFFDTAARRLHENLCFSVLRAPMKFFYTNSMAKTFKIFTSDVEIVDRTFPETSKDAVEIFLFSMGCMLLIYITEYIMFFSVIVAVLYIFILHFYLEVTIVLRSLQNTARFPILSHLKETLMDITTIRTHEGEEKSTAQFEKFLDNHTSLHRLNLACMFSFTLWSDLLCNTLLFFTIFGLIIINNCVHPVEPSYAGLAILQVYQLTEILHYGVKKLIQSALSTESINRIIEYSKIPSEQHKKYTDTLEFTTSKSKLSLTSLVQRRLAPENWPEEGIFEFRNVSLTYSNKVLGLDDLNFMIKGHEKVGIVGRPGSGKSSLVSAIFHLHDFDGTILIDKFDTKLVVLEYLRKNMSVIQQPKLFSECIAYNLDPLGEFLESELWDVLEEINLKQCINSLCEAVDPSNTKFSNGQILLLCLARAILRKNKIIIFDEATTDVDDETEQLFHKLVKKHFSDCTVIYVTSNLNTAVMECDRVLVMEKGQIVDYDHPFSLLESEGAFYKLVLEAGKPVYSHYRHLAYQQYVTKFRSNGIQ</sequence>
<keyword evidence="8 9" id="KW-0472">Membrane</keyword>
<evidence type="ECO:0000259" key="10">
    <source>
        <dbReference type="PROSITE" id="PS50893"/>
    </source>
</evidence>
<feature type="transmembrane region" description="Helical" evidence="9">
    <location>
        <begin position="822"/>
        <end position="838"/>
    </location>
</feature>
<feature type="domain" description="ABC transmembrane type-1" evidence="11">
    <location>
        <begin position="744"/>
        <end position="943"/>
    </location>
</feature>
<dbReference type="SUPFAM" id="SSF52540">
    <property type="entry name" value="P-loop containing nucleoside triphosphate hydrolases"/>
    <property type="match status" value="2"/>
</dbReference>
<dbReference type="GO" id="GO:0016020">
    <property type="term" value="C:membrane"/>
    <property type="evidence" value="ECO:0007669"/>
    <property type="project" value="UniProtKB-SubCell"/>
</dbReference>
<feature type="transmembrane region" description="Helical" evidence="9">
    <location>
        <begin position="315"/>
        <end position="339"/>
    </location>
</feature>
<comment type="subcellular location">
    <subcellularLocation>
        <location evidence="1">Membrane</location>
        <topology evidence="1">Multi-pass membrane protein</topology>
    </subcellularLocation>
</comment>
<evidence type="ECO:0000256" key="9">
    <source>
        <dbReference type="SAM" id="Phobius"/>
    </source>
</evidence>
<evidence type="ECO:0000256" key="3">
    <source>
        <dbReference type="ARBA" id="ARBA00022692"/>
    </source>
</evidence>
<dbReference type="OrthoDB" id="10413301at2759"/>
<evidence type="ECO:0000256" key="5">
    <source>
        <dbReference type="ARBA" id="ARBA00022741"/>
    </source>
</evidence>
<feature type="transmembrane region" description="Helical" evidence="9">
    <location>
        <begin position="132"/>
        <end position="151"/>
    </location>
</feature>
<dbReference type="InterPro" id="IPR011527">
    <property type="entry name" value="ABC1_TM_dom"/>
</dbReference>
<dbReference type="InterPro" id="IPR050173">
    <property type="entry name" value="ABC_transporter_C-like"/>
</dbReference>
<feature type="transmembrane region" description="Helical" evidence="9">
    <location>
        <begin position="234"/>
        <end position="252"/>
    </location>
</feature>
<dbReference type="Pfam" id="PF00005">
    <property type="entry name" value="ABC_tran"/>
    <property type="match status" value="2"/>
</dbReference>
<reference evidence="12" key="1">
    <citation type="submission" date="2022-01" db="EMBL/GenBank/DDBJ databases">
        <authorList>
            <person name="King R."/>
        </authorList>
    </citation>
    <scope>NUCLEOTIDE SEQUENCE</scope>
</reference>
<keyword evidence="13" id="KW-1185">Reference proteome</keyword>
<evidence type="ECO:0000259" key="11">
    <source>
        <dbReference type="PROSITE" id="PS50929"/>
    </source>
</evidence>
<dbReference type="PROSITE" id="PS50893">
    <property type="entry name" value="ABC_TRANSPORTER_2"/>
    <property type="match status" value="2"/>
</dbReference>
<dbReference type="SMART" id="SM00382">
    <property type="entry name" value="AAA"/>
    <property type="match status" value="2"/>
</dbReference>
<evidence type="ECO:0000256" key="4">
    <source>
        <dbReference type="ARBA" id="ARBA00022737"/>
    </source>
</evidence>
<proteinExistence type="predicted"/>
<feature type="domain" description="ABC transporter" evidence="10">
    <location>
        <begin position="1042"/>
        <end position="1270"/>
    </location>
</feature>
<keyword evidence="5" id="KW-0547">Nucleotide-binding</keyword>
<feature type="transmembrane region" description="Helical" evidence="9">
    <location>
        <begin position="926"/>
        <end position="948"/>
    </location>
</feature>
<dbReference type="PANTHER" id="PTHR24223:SF448">
    <property type="entry name" value="FI20146P1-RELATED"/>
    <property type="match status" value="1"/>
</dbReference>
<evidence type="ECO:0000313" key="13">
    <source>
        <dbReference type="Proteomes" id="UP001153636"/>
    </source>
</evidence>
<dbReference type="InterPro" id="IPR044746">
    <property type="entry name" value="ABCC_6TM_D1"/>
</dbReference>
<dbReference type="InterPro" id="IPR027417">
    <property type="entry name" value="P-loop_NTPase"/>
</dbReference>
<feature type="transmembrane region" description="Helical" evidence="9">
    <location>
        <begin position="844"/>
        <end position="867"/>
    </location>
</feature>
<dbReference type="Gene3D" id="3.40.50.300">
    <property type="entry name" value="P-loop containing nucleotide triphosphate hydrolases"/>
    <property type="match status" value="2"/>
</dbReference>
<feature type="transmembrane region" description="Helical" evidence="9">
    <location>
        <begin position="345"/>
        <end position="364"/>
    </location>
</feature>
<feature type="transmembrane region" description="Helical" evidence="9">
    <location>
        <begin position="94"/>
        <end position="120"/>
    </location>
</feature>